<sequence length="539" mass="59189">MGPDIKEAPQKKFGPWRIICDQTLITDEVISFQYPGGGTHDDPYVVDWIPGDPRNPLRFSPLWKWIITVTAAFGTLAVSFASTAFSGAMPQIKSYFGASDEIATLTVSLFVLGFAIGPMTWAPLSELYGRQLLWVTTFFFMTVFGGASLASENVATLIVLRAFAGAIGASSIANSAGVISDIFTAKERGLGVTIYCSAPFLGPTLGPITGGFLAQAAGWKWVDAMTVIFSGVMWIVGGLIIPETYAPYLLIRRATKLSKMTGKVYVSKLELEKGRKKPSVLFRTAMTRPYIFLVMEPIVLSLSVYMAIVYGTLYMIFSGFPVVFETERHWSQGISGLSFVANMLGQIGALVGYSVFFDVRYRKALERAGGYLPPEERLKPALIGSVFLPIGLFWFAWTTYSHIPWIVPMLGSGVFGFGQVLVFLSIMNYLIDSYTIYAASTMAANAVLRAVFAAAFPLFTTYMYRNLGDQWASSVPAFLSLACVPFPFLFFKYGEAIRMKCKYSAEAQRASSQLQRSVAEKHVFQSESPAGIRDSDPEA</sequence>
<dbReference type="RefSeq" id="XP_046069754.1">
    <property type="nucleotide sequence ID" value="XM_046219117.1"/>
</dbReference>
<evidence type="ECO:0000256" key="4">
    <source>
        <dbReference type="ARBA" id="ARBA00023136"/>
    </source>
</evidence>
<dbReference type="GeneID" id="70249404"/>
<dbReference type="Gene3D" id="1.20.1250.20">
    <property type="entry name" value="MFS general substrate transporter like domains"/>
    <property type="match status" value="1"/>
</dbReference>
<accession>A0AAD4KLQ1</accession>
<dbReference type="SUPFAM" id="SSF103473">
    <property type="entry name" value="MFS general substrate transporter"/>
    <property type="match status" value="1"/>
</dbReference>
<dbReference type="Proteomes" id="UP001201262">
    <property type="component" value="Unassembled WGS sequence"/>
</dbReference>
<evidence type="ECO:0000256" key="2">
    <source>
        <dbReference type="ARBA" id="ARBA00022692"/>
    </source>
</evidence>
<reference evidence="8" key="1">
    <citation type="submission" date="2021-12" db="EMBL/GenBank/DDBJ databases">
        <title>Convergent genome expansion in fungi linked to evolution of root-endophyte symbiosis.</title>
        <authorList>
            <consortium name="DOE Joint Genome Institute"/>
            <person name="Ke Y.-H."/>
            <person name="Bonito G."/>
            <person name="Liao H.-L."/>
            <person name="Looney B."/>
            <person name="Rojas-Flechas A."/>
            <person name="Nash J."/>
            <person name="Hameed K."/>
            <person name="Schadt C."/>
            <person name="Martin F."/>
            <person name="Crous P.W."/>
            <person name="Miettinen O."/>
            <person name="Magnuson J.K."/>
            <person name="Labbe J."/>
            <person name="Jacobson D."/>
            <person name="Doktycz M.J."/>
            <person name="Veneault-Fourrey C."/>
            <person name="Kuo A."/>
            <person name="Mondo S."/>
            <person name="Calhoun S."/>
            <person name="Riley R."/>
            <person name="Ohm R."/>
            <person name="LaButti K."/>
            <person name="Andreopoulos B."/>
            <person name="Pangilinan J."/>
            <person name="Nolan M."/>
            <person name="Tritt A."/>
            <person name="Clum A."/>
            <person name="Lipzen A."/>
            <person name="Daum C."/>
            <person name="Barry K."/>
            <person name="Grigoriev I.V."/>
            <person name="Vilgalys R."/>
        </authorList>
    </citation>
    <scope>NUCLEOTIDE SEQUENCE</scope>
    <source>
        <strain evidence="8">PMI_201</strain>
    </source>
</reference>
<dbReference type="PROSITE" id="PS50850">
    <property type="entry name" value="MFS"/>
    <property type="match status" value="1"/>
</dbReference>
<dbReference type="PANTHER" id="PTHR23502:SF158">
    <property type="entry name" value="MULTIDRUG TRANSPORTER, PUTATIVE (AFU_ORTHOLOGUE AFUA_3G01890)-RELATED"/>
    <property type="match status" value="1"/>
</dbReference>
<evidence type="ECO:0000313" key="9">
    <source>
        <dbReference type="Proteomes" id="UP001201262"/>
    </source>
</evidence>
<feature type="transmembrane region" description="Helical" evidence="6">
    <location>
        <begin position="378"/>
        <end position="397"/>
    </location>
</feature>
<dbReference type="CDD" id="cd17323">
    <property type="entry name" value="MFS_Tpo1_MDR_like"/>
    <property type="match status" value="1"/>
</dbReference>
<keyword evidence="2 6" id="KW-0812">Transmembrane</keyword>
<keyword evidence="9" id="KW-1185">Reference proteome</keyword>
<feature type="region of interest" description="Disordered" evidence="5">
    <location>
        <begin position="520"/>
        <end position="539"/>
    </location>
</feature>
<dbReference type="InterPro" id="IPR036259">
    <property type="entry name" value="MFS_trans_sf"/>
</dbReference>
<dbReference type="FunFam" id="1.20.1250.20:FF:000011">
    <property type="entry name" value="MFS multidrug transporter, putative"/>
    <property type="match status" value="1"/>
</dbReference>
<feature type="transmembrane region" description="Helical" evidence="6">
    <location>
        <begin position="62"/>
        <end position="82"/>
    </location>
</feature>
<organism evidence="8 9">
    <name type="scientific">Talaromyces proteolyticus</name>
    <dbReference type="NCBI Taxonomy" id="1131652"/>
    <lineage>
        <taxon>Eukaryota</taxon>
        <taxon>Fungi</taxon>
        <taxon>Dikarya</taxon>
        <taxon>Ascomycota</taxon>
        <taxon>Pezizomycotina</taxon>
        <taxon>Eurotiomycetes</taxon>
        <taxon>Eurotiomycetidae</taxon>
        <taxon>Eurotiales</taxon>
        <taxon>Trichocomaceae</taxon>
        <taxon>Talaromyces</taxon>
        <taxon>Talaromyces sect. Bacilispori</taxon>
    </lineage>
</organism>
<evidence type="ECO:0000313" key="8">
    <source>
        <dbReference type="EMBL" id="KAH8694084.1"/>
    </source>
</evidence>
<evidence type="ECO:0000259" key="7">
    <source>
        <dbReference type="PROSITE" id="PS50850"/>
    </source>
</evidence>
<dbReference type="PANTHER" id="PTHR23502">
    <property type="entry name" value="MAJOR FACILITATOR SUPERFAMILY"/>
    <property type="match status" value="1"/>
</dbReference>
<feature type="transmembrane region" description="Helical" evidence="6">
    <location>
        <begin position="337"/>
        <end position="357"/>
    </location>
</feature>
<dbReference type="GO" id="GO:0022857">
    <property type="term" value="F:transmembrane transporter activity"/>
    <property type="evidence" value="ECO:0007669"/>
    <property type="project" value="InterPro"/>
</dbReference>
<feature type="transmembrane region" description="Helical" evidence="6">
    <location>
        <begin position="132"/>
        <end position="151"/>
    </location>
</feature>
<dbReference type="GO" id="GO:0005886">
    <property type="term" value="C:plasma membrane"/>
    <property type="evidence" value="ECO:0007669"/>
    <property type="project" value="TreeGrafter"/>
</dbReference>
<dbReference type="InterPro" id="IPR020846">
    <property type="entry name" value="MFS_dom"/>
</dbReference>
<gene>
    <name evidence="8" type="ORF">BGW36DRAFT_409648</name>
</gene>
<feature type="domain" description="Major facilitator superfamily (MFS) profile" evidence="7">
    <location>
        <begin position="67"/>
        <end position="500"/>
    </location>
</feature>
<dbReference type="InterPro" id="IPR011701">
    <property type="entry name" value="MFS"/>
</dbReference>
<feature type="transmembrane region" description="Helical" evidence="6">
    <location>
        <begin position="226"/>
        <end position="251"/>
    </location>
</feature>
<keyword evidence="4 6" id="KW-0472">Membrane</keyword>
<keyword evidence="3 6" id="KW-1133">Transmembrane helix</keyword>
<name>A0AAD4KLQ1_9EURO</name>
<feature type="transmembrane region" description="Helical" evidence="6">
    <location>
        <begin position="403"/>
        <end position="424"/>
    </location>
</feature>
<comment type="subcellular location">
    <subcellularLocation>
        <location evidence="1">Membrane</location>
        <topology evidence="1">Multi-pass membrane protein</topology>
    </subcellularLocation>
</comment>
<evidence type="ECO:0000256" key="5">
    <source>
        <dbReference type="SAM" id="MobiDB-lite"/>
    </source>
</evidence>
<evidence type="ECO:0000256" key="3">
    <source>
        <dbReference type="ARBA" id="ARBA00022989"/>
    </source>
</evidence>
<dbReference type="EMBL" id="JAJTJA010000009">
    <property type="protein sequence ID" value="KAH8694084.1"/>
    <property type="molecule type" value="Genomic_DNA"/>
</dbReference>
<feature type="transmembrane region" description="Helical" evidence="6">
    <location>
        <begin position="436"/>
        <end position="459"/>
    </location>
</feature>
<evidence type="ECO:0000256" key="6">
    <source>
        <dbReference type="SAM" id="Phobius"/>
    </source>
</evidence>
<feature type="transmembrane region" description="Helical" evidence="6">
    <location>
        <begin position="471"/>
        <end position="491"/>
    </location>
</feature>
<protein>
    <submittedName>
        <fullName evidence="8">MFS general substrate transporter</fullName>
    </submittedName>
</protein>
<feature type="transmembrane region" description="Helical" evidence="6">
    <location>
        <begin position="192"/>
        <end position="214"/>
    </location>
</feature>
<dbReference type="Pfam" id="PF07690">
    <property type="entry name" value="MFS_1"/>
    <property type="match status" value="1"/>
</dbReference>
<feature type="transmembrane region" description="Helical" evidence="6">
    <location>
        <begin position="290"/>
        <end position="317"/>
    </location>
</feature>
<proteinExistence type="predicted"/>
<comment type="caution">
    <text evidence="8">The sequence shown here is derived from an EMBL/GenBank/DDBJ whole genome shotgun (WGS) entry which is preliminary data.</text>
</comment>
<evidence type="ECO:0000256" key="1">
    <source>
        <dbReference type="ARBA" id="ARBA00004141"/>
    </source>
</evidence>
<feature type="transmembrane region" description="Helical" evidence="6">
    <location>
        <begin position="157"/>
        <end position="180"/>
    </location>
</feature>
<feature type="transmembrane region" description="Helical" evidence="6">
    <location>
        <begin position="102"/>
        <end position="120"/>
    </location>
</feature>
<dbReference type="AlphaFoldDB" id="A0AAD4KLQ1"/>